<evidence type="ECO:0000256" key="2">
    <source>
        <dbReference type="ARBA" id="ARBA00010207"/>
    </source>
</evidence>
<evidence type="ECO:0000313" key="15">
    <source>
        <dbReference type="EMBL" id="QCR08124.1"/>
    </source>
</evidence>
<dbReference type="GO" id="GO:0005737">
    <property type="term" value="C:cytoplasm"/>
    <property type="evidence" value="ECO:0007669"/>
    <property type="project" value="UniProtKB-SubCell"/>
</dbReference>
<keyword evidence="8 13" id="KW-0067">ATP-binding</keyword>
<dbReference type="OrthoDB" id="9800719at2"/>
<evidence type="ECO:0000313" key="16">
    <source>
        <dbReference type="Proteomes" id="UP000299580"/>
    </source>
</evidence>
<dbReference type="AlphaFoldDB" id="A0A4P8QXJ3"/>
<comment type="similarity">
    <text evidence="2 13">Belongs to the class-II aminoacyl-tRNA synthetase family. Phe-tRNA synthetase alpha subunit type 1 subfamily.</text>
</comment>
<dbReference type="FunFam" id="3.30.930.10:FF:000003">
    <property type="entry name" value="Phenylalanine--tRNA ligase alpha subunit"/>
    <property type="match status" value="1"/>
</dbReference>
<name>A0A4P8QXJ3_9GAMM</name>
<feature type="domain" description="Aminoacyl-transfer RNA synthetases class-II family profile" evidence="14">
    <location>
        <begin position="116"/>
        <end position="314"/>
    </location>
</feature>
<reference evidence="15 16" key="1">
    <citation type="submission" date="2018-11" db="EMBL/GenBank/DDBJ databases">
        <title>Genome sequences of Brenneria nigrifluens and Brenneria rubrifaciens.</title>
        <authorList>
            <person name="Poret-Peterson A.T."/>
            <person name="McClean A.E."/>
            <person name="Kluepfel D.A."/>
        </authorList>
    </citation>
    <scope>NUCLEOTIDE SEQUENCE [LARGE SCALE GENOMIC DNA]</scope>
    <source>
        <strain evidence="15 16">6D370</strain>
    </source>
</reference>
<dbReference type="InterPro" id="IPR045864">
    <property type="entry name" value="aa-tRNA-synth_II/BPL/LPL"/>
</dbReference>
<keyword evidence="16" id="KW-1185">Reference proteome</keyword>
<keyword evidence="10 13" id="KW-0648">Protein biosynthesis</keyword>
<comment type="subcellular location">
    <subcellularLocation>
        <location evidence="1 13">Cytoplasm</location>
    </subcellularLocation>
</comment>
<dbReference type="InterPro" id="IPR004188">
    <property type="entry name" value="Phe-tRNA_ligase_II_N"/>
</dbReference>
<dbReference type="Pfam" id="PF02912">
    <property type="entry name" value="Phe_tRNA-synt_N"/>
    <property type="match status" value="1"/>
</dbReference>
<evidence type="ECO:0000256" key="3">
    <source>
        <dbReference type="ARBA" id="ARBA00011209"/>
    </source>
</evidence>
<evidence type="ECO:0000256" key="4">
    <source>
        <dbReference type="ARBA" id="ARBA00022490"/>
    </source>
</evidence>
<dbReference type="Pfam" id="PF01409">
    <property type="entry name" value="tRNA-synt_2d"/>
    <property type="match status" value="1"/>
</dbReference>
<dbReference type="HAMAP" id="MF_00281">
    <property type="entry name" value="Phe_tRNA_synth_alpha1"/>
    <property type="match status" value="1"/>
</dbReference>
<proteinExistence type="inferred from homology"/>
<evidence type="ECO:0000256" key="1">
    <source>
        <dbReference type="ARBA" id="ARBA00004496"/>
    </source>
</evidence>
<evidence type="ECO:0000256" key="11">
    <source>
        <dbReference type="ARBA" id="ARBA00023146"/>
    </source>
</evidence>
<organism evidence="15 16">
    <name type="scientific">Brenneria rubrifaciens</name>
    <dbReference type="NCBI Taxonomy" id="55213"/>
    <lineage>
        <taxon>Bacteria</taxon>
        <taxon>Pseudomonadati</taxon>
        <taxon>Pseudomonadota</taxon>
        <taxon>Gammaproteobacteria</taxon>
        <taxon>Enterobacterales</taxon>
        <taxon>Pectobacteriaceae</taxon>
        <taxon>Brenneria</taxon>
    </lineage>
</organism>
<evidence type="ECO:0000256" key="5">
    <source>
        <dbReference type="ARBA" id="ARBA00022598"/>
    </source>
</evidence>
<dbReference type="GO" id="GO:0000287">
    <property type="term" value="F:magnesium ion binding"/>
    <property type="evidence" value="ECO:0007669"/>
    <property type="project" value="UniProtKB-UniRule"/>
</dbReference>
<keyword evidence="9 13" id="KW-0460">Magnesium</keyword>
<dbReference type="GO" id="GO:0006432">
    <property type="term" value="P:phenylalanyl-tRNA aminoacylation"/>
    <property type="evidence" value="ECO:0007669"/>
    <property type="project" value="UniProtKB-UniRule"/>
</dbReference>
<dbReference type="NCBIfam" id="TIGR00468">
    <property type="entry name" value="pheS"/>
    <property type="match status" value="1"/>
</dbReference>
<dbReference type="Proteomes" id="UP000299580">
    <property type="component" value="Chromosome"/>
</dbReference>
<comment type="catalytic activity">
    <reaction evidence="12 13">
        <text>tRNA(Phe) + L-phenylalanine + ATP = L-phenylalanyl-tRNA(Phe) + AMP + diphosphate + H(+)</text>
        <dbReference type="Rhea" id="RHEA:19413"/>
        <dbReference type="Rhea" id="RHEA-COMP:9668"/>
        <dbReference type="Rhea" id="RHEA-COMP:9699"/>
        <dbReference type="ChEBI" id="CHEBI:15378"/>
        <dbReference type="ChEBI" id="CHEBI:30616"/>
        <dbReference type="ChEBI" id="CHEBI:33019"/>
        <dbReference type="ChEBI" id="CHEBI:58095"/>
        <dbReference type="ChEBI" id="CHEBI:78442"/>
        <dbReference type="ChEBI" id="CHEBI:78531"/>
        <dbReference type="ChEBI" id="CHEBI:456215"/>
        <dbReference type="EC" id="6.1.1.20"/>
    </reaction>
</comment>
<gene>
    <name evidence="13" type="primary">pheS</name>
    <name evidence="15" type="ORF">EH207_06080</name>
</gene>
<evidence type="ECO:0000256" key="10">
    <source>
        <dbReference type="ARBA" id="ARBA00022917"/>
    </source>
</evidence>
<dbReference type="KEGG" id="brb:EH207_06080"/>
<sequence length="327" mass="37624">MTTIEQLVNCGKKDISKATSLQELKEFHIKYLGKKGLFTSKAKELPSFPPEERPVIGSLINEAKKELQKIFEKKRKELETKKIDALITDEIIDVSLPGRGIESGGLHPVTRTIERIKDFFIEMGFTVAQGPEIEDGFHCFDALNMPKYHPARDSQDTFYFNPEVMLRPHTSSVQIRTMETQSPPLRLIAPGRVYRNDYDMTHTPMFHQIEGLFIDHGVSFAQLKGILHSFLYNFFEEELQIRFRPSFFPFVEPGAEVDVMGKNGKWLEVLGCGMVHPKVLQAVKIDPEEYSGFAFGMGVERLTMLRYGVNDLRPFFENDIRFLHQFK</sequence>
<feature type="binding site" evidence="13">
    <location>
        <position position="252"/>
    </location>
    <ligand>
        <name>Mg(2+)</name>
        <dbReference type="ChEBI" id="CHEBI:18420"/>
        <note>shared with beta subunit</note>
    </ligand>
</feature>
<dbReference type="SUPFAM" id="SSF55681">
    <property type="entry name" value="Class II aaRS and biotin synthetases"/>
    <property type="match status" value="1"/>
</dbReference>
<dbReference type="InterPro" id="IPR022911">
    <property type="entry name" value="Phe_tRNA_ligase_alpha1_bac"/>
</dbReference>
<protein>
    <recommendedName>
        <fullName evidence="13">Phenylalanine--tRNA ligase alpha subunit</fullName>
        <ecNumber evidence="13">6.1.1.20</ecNumber>
    </recommendedName>
    <alternativeName>
        <fullName evidence="13">Phenylalanyl-tRNA synthetase alpha subunit</fullName>
        <shortName evidence="13">PheRS</shortName>
    </alternativeName>
</protein>
<dbReference type="EMBL" id="CP034035">
    <property type="protein sequence ID" value="QCR08124.1"/>
    <property type="molecule type" value="Genomic_DNA"/>
</dbReference>
<keyword evidence="7 13" id="KW-0547">Nucleotide-binding</keyword>
<accession>A0A4P8QXJ3</accession>
<dbReference type="PANTHER" id="PTHR11538">
    <property type="entry name" value="PHENYLALANYL-TRNA SYNTHETASE"/>
    <property type="match status" value="1"/>
</dbReference>
<dbReference type="Gene3D" id="3.30.930.10">
    <property type="entry name" value="Bira Bifunctional Protein, Domain 2"/>
    <property type="match status" value="1"/>
</dbReference>
<dbReference type="InterPro" id="IPR006195">
    <property type="entry name" value="aa-tRNA-synth_II"/>
</dbReference>
<dbReference type="GO" id="GO:0005524">
    <property type="term" value="F:ATP binding"/>
    <property type="evidence" value="ECO:0007669"/>
    <property type="project" value="UniProtKB-UniRule"/>
</dbReference>
<dbReference type="InterPro" id="IPR004529">
    <property type="entry name" value="Phe-tRNA-synth_IIc_asu"/>
</dbReference>
<dbReference type="InterPro" id="IPR010978">
    <property type="entry name" value="tRNA-bd_arm"/>
</dbReference>
<dbReference type="PANTHER" id="PTHR11538:SF41">
    <property type="entry name" value="PHENYLALANINE--TRNA LIGASE, MITOCHONDRIAL"/>
    <property type="match status" value="1"/>
</dbReference>
<evidence type="ECO:0000256" key="8">
    <source>
        <dbReference type="ARBA" id="ARBA00022840"/>
    </source>
</evidence>
<evidence type="ECO:0000256" key="7">
    <source>
        <dbReference type="ARBA" id="ARBA00022741"/>
    </source>
</evidence>
<keyword evidence="11 13" id="KW-0030">Aminoacyl-tRNA synthetase</keyword>
<evidence type="ECO:0000256" key="13">
    <source>
        <dbReference type="HAMAP-Rule" id="MF_00281"/>
    </source>
</evidence>
<evidence type="ECO:0000259" key="14">
    <source>
        <dbReference type="PROSITE" id="PS50862"/>
    </source>
</evidence>
<comment type="subunit">
    <text evidence="3 13">Tetramer of two alpha and two beta subunits.</text>
</comment>
<dbReference type="PROSITE" id="PS50862">
    <property type="entry name" value="AA_TRNA_LIGASE_II"/>
    <property type="match status" value="1"/>
</dbReference>
<dbReference type="RefSeq" id="WP_137713179.1">
    <property type="nucleotide sequence ID" value="NZ_CP034035.1"/>
</dbReference>
<evidence type="ECO:0000256" key="12">
    <source>
        <dbReference type="ARBA" id="ARBA00049255"/>
    </source>
</evidence>
<dbReference type="GO" id="GO:0004826">
    <property type="term" value="F:phenylalanine-tRNA ligase activity"/>
    <property type="evidence" value="ECO:0007669"/>
    <property type="project" value="UniProtKB-UniRule"/>
</dbReference>
<dbReference type="EC" id="6.1.1.20" evidence="13"/>
<dbReference type="GO" id="GO:0000049">
    <property type="term" value="F:tRNA binding"/>
    <property type="evidence" value="ECO:0007669"/>
    <property type="project" value="InterPro"/>
</dbReference>
<evidence type="ECO:0000256" key="6">
    <source>
        <dbReference type="ARBA" id="ARBA00022723"/>
    </source>
</evidence>
<dbReference type="InterPro" id="IPR002319">
    <property type="entry name" value="Phenylalanyl-tRNA_Synthase"/>
</dbReference>
<dbReference type="SUPFAM" id="SSF46589">
    <property type="entry name" value="tRNA-binding arm"/>
    <property type="match status" value="1"/>
</dbReference>
<evidence type="ECO:0000256" key="9">
    <source>
        <dbReference type="ARBA" id="ARBA00022842"/>
    </source>
</evidence>
<keyword evidence="4 13" id="KW-0963">Cytoplasm</keyword>
<keyword evidence="6 13" id="KW-0479">Metal-binding</keyword>
<comment type="cofactor">
    <cofactor evidence="13">
        <name>Mg(2+)</name>
        <dbReference type="ChEBI" id="CHEBI:18420"/>
    </cofactor>
    <text evidence="13">Binds 2 magnesium ions per tetramer.</text>
</comment>
<dbReference type="CDD" id="cd00496">
    <property type="entry name" value="PheRS_alpha_core"/>
    <property type="match status" value="1"/>
</dbReference>
<keyword evidence="5 13" id="KW-0436">Ligase</keyword>